<dbReference type="PIRSF" id="PIRSF037536">
    <property type="entry name" value="WD_repeat_p35"/>
    <property type="match status" value="1"/>
</dbReference>
<name>A0A811LN46_9BILA</name>
<comment type="caution">
    <text evidence="14">The sequence shown here is derived from an EMBL/GenBank/DDBJ whole genome shotgun (WGS) entry which is preliminary data.</text>
</comment>
<feature type="domain" description="IFT80/172/WDR35 TPR" evidence="10">
    <location>
        <begin position="699"/>
        <end position="834"/>
    </location>
</feature>
<dbReference type="GO" id="GO:0097730">
    <property type="term" value="C:non-motile cilium"/>
    <property type="evidence" value="ECO:0007669"/>
    <property type="project" value="TreeGrafter"/>
</dbReference>
<evidence type="ECO:0000256" key="6">
    <source>
        <dbReference type="ARBA" id="ARBA00023069"/>
    </source>
</evidence>
<evidence type="ECO:0000259" key="9">
    <source>
        <dbReference type="Pfam" id="PF23145"/>
    </source>
</evidence>
<keyword evidence="8" id="KW-0966">Cell projection</keyword>
<keyword evidence="7" id="KW-0206">Cytoskeleton</keyword>
<dbReference type="Gene3D" id="1.25.40.470">
    <property type="match status" value="1"/>
</dbReference>
<feature type="domain" description="IFT121-like zinc finger" evidence="9">
    <location>
        <begin position="1153"/>
        <end position="1194"/>
    </location>
</feature>
<dbReference type="PANTHER" id="PTHR12764">
    <property type="entry name" value="WD REPEAT DOMAIN-RELATED"/>
    <property type="match status" value="1"/>
</dbReference>
<dbReference type="Gene3D" id="2.130.10.10">
    <property type="entry name" value="YVTN repeat-like/Quinoprotein amine dehydrogenase"/>
    <property type="match status" value="1"/>
</dbReference>
<dbReference type="Pfam" id="PF24797">
    <property type="entry name" value="Beta-prop_WDR35_TULP_N"/>
    <property type="match status" value="2"/>
</dbReference>
<dbReference type="InterPro" id="IPR017233">
    <property type="entry name" value="WDR35"/>
</dbReference>
<evidence type="ECO:0000313" key="14">
    <source>
        <dbReference type="EMBL" id="CAD5229090.1"/>
    </source>
</evidence>
<dbReference type="InterPro" id="IPR056157">
    <property type="entry name" value="TPR_IFT80_172_dom"/>
</dbReference>
<dbReference type="GO" id="GO:0030991">
    <property type="term" value="C:intraciliary transport particle A"/>
    <property type="evidence" value="ECO:0007669"/>
    <property type="project" value="TreeGrafter"/>
</dbReference>
<evidence type="ECO:0000256" key="1">
    <source>
        <dbReference type="ARBA" id="ARBA00004120"/>
    </source>
</evidence>
<dbReference type="Proteomes" id="UP000783686">
    <property type="component" value="Unassembled WGS sequence"/>
</dbReference>
<evidence type="ECO:0000313" key="15">
    <source>
        <dbReference type="Proteomes" id="UP000614601"/>
    </source>
</evidence>
<organism evidence="14 15">
    <name type="scientific">Bursaphelenchus okinawaensis</name>
    <dbReference type="NCBI Taxonomy" id="465554"/>
    <lineage>
        <taxon>Eukaryota</taxon>
        <taxon>Metazoa</taxon>
        <taxon>Ecdysozoa</taxon>
        <taxon>Nematoda</taxon>
        <taxon>Chromadorea</taxon>
        <taxon>Rhabditida</taxon>
        <taxon>Tylenchina</taxon>
        <taxon>Tylenchomorpha</taxon>
        <taxon>Aphelenchoidea</taxon>
        <taxon>Aphelenchoididae</taxon>
        <taxon>Bursaphelenchus</taxon>
    </lineage>
</organism>
<sequence length="1195" mass="135405">MQHTYIFLTKKVAVSGAKELSSVAWMKNRGFIAVGADEGVVKVLQLPGENEKSIKNPFKKFMHLEGHSSGARVIYASWNEVYQKLATCDEGGLIVVWIMHPNEEGWFEEMVNNRQKSSVVAVKWSHDGTVDGNRIWSKDLTSHLAQLCWHGSDALVLVGLSDGDVHGYDMNGNFAFKVTMMCVETVELRTALEKDLKKDVIIFMDWFVPTPVCKADPLQPNEEMLRLIRHNAVPPEPIVFRGEIAPDQPRFVVAYQHGILQMMRSELDTSPIICRLPNTVIIQCAWSPDGSILAVAGYQTDLSDEEKNLVHFLTPFGVKIQTMKLTAGKLSGITWEGSGLRLVVTIDAFIYLAIVKPAYKWAFCGKTLVYTYKNIDVGQEMIMFYETKMDDTFKRQTADVWQLLACGDYCVVVSQVNEVGGIYKIEVCDSIGTPVDSTQTNVQPFSISVAPGIVVMASSDKFLVWYYHVPRTMTVDHRAPQKPAEPQVYHIDDYKSSRNQESGSAKKGNRTVFDGICCVCTGKDMILVGRESGTVHRYNLPDVTLVQKYQLSYSAETMALNSTNTRLALINKHHLLKFFDIKDNNAVVVPNFERKDVWGVIWDKNREDTLVCMEKQKVLVIHGTETEDPVNNTGYLCDFTDLMVKCAQLDEVLRDPESPTKSAIVSIETKTLRQAKELLDQDKIPEATKFIEGHSHPKLWNLLATFALNKLDLKTAEHAFVELQDFGGLQFLKKLKNIKSEALKKAEVCTFLGDLDVAEHICFENDRRDLAIDMRTKMNDWFRVLQILQTSTGPGDDIMLQRAWKHVGDFFMDRQKWQSAAKHYESGQHFKELVKCYVMMDDYARLETLAQQLPDGHEVLKDLADIFTNSGLCNQAVECYLRLDMINEALDTCIRLNQWDKAVELSEKYKLSNAINLLNNYAEELTGSIEKTLAAAQLYRKAAMSLEATKIIFNIAKDQMGRQCPPLRAKKLFVMGGLLIEQHREHSKSKITKNGQETSTAAIKGLLEEEHTLSIEDSRLIDTAWRGAEAMHFYMLCQQQLHQHKFDAAMKTALVLTEYEEVIPSLEIYTLLALASCQAKQFSVCSKAFMKIESMDNIPEDELEQYNALSLKIFLKYPPKDTKPTRTECHTCGTMVMDYATSCTNPTCGVKFPICIASGRPIHDYQFWLCPQCKHRAYEQEIQFSRHCPLCHCAV</sequence>
<dbReference type="InterPro" id="IPR039857">
    <property type="entry name" value="Ift122/121"/>
</dbReference>
<dbReference type="SUPFAM" id="SSF82171">
    <property type="entry name" value="DPP6 N-terminal domain-like"/>
    <property type="match status" value="1"/>
</dbReference>
<dbReference type="InterPro" id="IPR056159">
    <property type="entry name" value="Beta-prop_IFT121_TULP_N"/>
</dbReference>
<evidence type="ECO:0000259" key="11">
    <source>
        <dbReference type="Pfam" id="PF23390"/>
    </source>
</evidence>
<gene>
    <name evidence="14" type="ORF">BOKJ2_LOCUS13149</name>
</gene>
<feature type="domain" description="IFT121/TULP4 N-terminal" evidence="12">
    <location>
        <begin position="5"/>
        <end position="190"/>
    </location>
</feature>
<evidence type="ECO:0000256" key="5">
    <source>
        <dbReference type="ARBA" id="ARBA00022794"/>
    </source>
</evidence>
<evidence type="ECO:0008006" key="16">
    <source>
        <dbReference type="Google" id="ProtNLM"/>
    </source>
</evidence>
<evidence type="ECO:0000259" key="12">
    <source>
        <dbReference type="Pfam" id="PF24797"/>
    </source>
</evidence>
<dbReference type="Proteomes" id="UP000614601">
    <property type="component" value="Unassembled WGS sequence"/>
</dbReference>
<evidence type="ECO:0000256" key="3">
    <source>
        <dbReference type="ARBA" id="ARBA00022574"/>
    </source>
</evidence>
<feature type="domain" description="IFT121 second beta-propeller" evidence="11">
    <location>
        <begin position="361"/>
        <end position="668"/>
    </location>
</feature>
<keyword evidence="2" id="KW-0963">Cytoplasm</keyword>
<dbReference type="AlphaFoldDB" id="A0A811LN46"/>
<keyword evidence="4" id="KW-0677">Repeat</keyword>
<comment type="subcellular location">
    <subcellularLocation>
        <location evidence="1">Cytoplasm</location>
        <location evidence="1">Cytoskeleton</location>
        <location evidence="1">Cilium basal body</location>
    </subcellularLocation>
</comment>
<dbReference type="Pfam" id="PF23390">
    <property type="entry name" value="Beta-prop_WDR35_2nd"/>
    <property type="match status" value="1"/>
</dbReference>
<keyword evidence="15" id="KW-1185">Reference proteome</keyword>
<evidence type="ECO:0000256" key="4">
    <source>
        <dbReference type="ARBA" id="ARBA00022737"/>
    </source>
</evidence>
<dbReference type="EMBL" id="CAJFCW020000006">
    <property type="protein sequence ID" value="CAG9125741.1"/>
    <property type="molecule type" value="Genomic_DNA"/>
</dbReference>
<keyword evidence="3" id="KW-0853">WD repeat</keyword>
<dbReference type="GO" id="GO:0061512">
    <property type="term" value="P:protein localization to cilium"/>
    <property type="evidence" value="ECO:0007669"/>
    <property type="project" value="TreeGrafter"/>
</dbReference>
<evidence type="ECO:0000256" key="2">
    <source>
        <dbReference type="ARBA" id="ARBA00022490"/>
    </source>
</evidence>
<dbReference type="InterPro" id="IPR015943">
    <property type="entry name" value="WD40/YVTN_repeat-like_dom_sf"/>
</dbReference>
<dbReference type="Pfam" id="PF23145">
    <property type="entry name" value="Zf_2nd_IFT121"/>
    <property type="match status" value="1"/>
</dbReference>
<dbReference type="EMBL" id="CAJFDH010000006">
    <property type="protein sequence ID" value="CAD5229090.1"/>
    <property type="molecule type" value="Genomic_DNA"/>
</dbReference>
<dbReference type="PANTHER" id="PTHR12764:SF5">
    <property type="entry name" value="LD29485P"/>
    <property type="match status" value="1"/>
</dbReference>
<evidence type="ECO:0000259" key="13">
    <source>
        <dbReference type="Pfam" id="PF25768"/>
    </source>
</evidence>
<dbReference type="InterPro" id="IPR036322">
    <property type="entry name" value="WD40_repeat_dom_sf"/>
</dbReference>
<dbReference type="Pfam" id="PF25170">
    <property type="entry name" value="TPR_WDR35"/>
    <property type="match status" value="1"/>
</dbReference>
<reference evidence="14" key="1">
    <citation type="submission" date="2020-09" db="EMBL/GenBank/DDBJ databases">
        <authorList>
            <person name="Kikuchi T."/>
        </authorList>
    </citation>
    <scope>NUCLEOTIDE SEQUENCE</scope>
    <source>
        <strain evidence="14">SH1</strain>
    </source>
</reference>
<dbReference type="InterPro" id="IPR057979">
    <property type="entry name" value="TPR_IFT121"/>
</dbReference>
<protein>
    <recommendedName>
        <fullName evidence="16">Anaphase-promoting complex subunit 4 WD40 domain-containing protein</fullName>
    </recommendedName>
</protein>
<feature type="domain" description="IFT121-like TPR repeats" evidence="13">
    <location>
        <begin position="1022"/>
        <end position="1121"/>
    </location>
</feature>
<dbReference type="GO" id="GO:1905515">
    <property type="term" value="P:non-motile cilium assembly"/>
    <property type="evidence" value="ECO:0007669"/>
    <property type="project" value="TreeGrafter"/>
</dbReference>
<dbReference type="InterPro" id="IPR057361">
    <property type="entry name" value="TPR_WDR35"/>
</dbReference>
<evidence type="ECO:0000256" key="8">
    <source>
        <dbReference type="ARBA" id="ARBA00023273"/>
    </source>
</evidence>
<accession>A0A811LN46</accession>
<dbReference type="GO" id="GO:0035721">
    <property type="term" value="P:intraciliary retrograde transport"/>
    <property type="evidence" value="ECO:0007669"/>
    <property type="project" value="TreeGrafter"/>
</dbReference>
<dbReference type="OrthoDB" id="10260567at2759"/>
<keyword evidence="5" id="KW-0970">Cilium biogenesis/degradation</keyword>
<dbReference type="InterPro" id="IPR056158">
    <property type="entry name" value="Beta-prop_IFT121_2nd"/>
</dbReference>
<evidence type="ECO:0000259" key="10">
    <source>
        <dbReference type="Pfam" id="PF23387"/>
    </source>
</evidence>
<proteinExistence type="predicted"/>
<dbReference type="Pfam" id="PF23387">
    <property type="entry name" value="TPR_IFT80_172"/>
    <property type="match status" value="1"/>
</dbReference>
<feature type="domain" description="IFT121/TULP4 N-terminal" evidence="12">
    <location>
        <begin position="243"/>
        <end position="356"/>
    </location>
</feature>
<dbReference type="SUPFAM" id="SSF50978">
    <property type="entry name" value="WD40 repeat-like"/>
    <property type="match status" value="1"/>
</dbReference>
<evidence type="ECO:0000256" key="7">
    <source>
        <dbReference type="ARBA" id="ARBA00023212"/>
    </source>
</evidence>
<dbReference type="Pfam" id="PF25768">
    <property type="entry name" value="TPR_IFT121"/>
    <property type="match status" value="1"/>
</dbReference>
<dbReference type="InterPro" id="IPR056170">
    <property type="entry name" value="Znf_IFT121-like"/>
</dbReference>
<keyword evidence="6" id="KW-0969">Cilium</keyword>